<organism evidence="3 4">
    <name type="scientific">Hevea brasiliensis</name>
    <name type="common">Para rubber tree</name>
    <name type="synonym">Siphonia brasiliensis</name>
    <dbReference type="NCBI Taxonomy" id="3981"/>
    <lineage>
        <taxon>Eukaryota</taxon>
        <taxon>Viridiplantae</taxon>
        <taxon>Streptophyta</taxon>
        <taxon>Embryophyta</taxon>
        <taxon>Tracheophyta</taxon>
        <taxon>Spermatophyta</taxon>
        <taxon>Magnoliopsida</taxon>
        <taxon>eudicotyledons</taxon>
        <taxon>Gunneridae</taxon>
        <taxon>Pentapetalae</taxon>
        <taxon>rosids</taxon>
        <taxon>fabids</taxon>
        <taxon>Malpighiales</taxon>
        <taxon>Euphorbiaceae</taxon>
        <taxon>Crotonoideae</taxon>
        <taxon>Micrandreae</taxon>
        <taxon>Hevea</taxon>
    </lineage>
</organism>
<evidence type="ECO:0008006" key="5">
    <source>
        <dbReference type="Google" id="ProtNLM"/>
    </source>
</evidence>
<dbReference type="InterPro" id="IPR051504">
    <property type="entry name" value="Plant_metabolite_acyltrans"/>
</dbReference>
<keyword evidence="2" id="KW-0012">Acyltransferase</keyword>
<reference evidence="3" key="1">
    <citation type="journal article" date="2023" name="Plant Biotechnol. J.">
        <title>Chromosome-level wild Hevea brasiliensis genome provides new tools for genomic-assisted breeding and valuable loci to elevate rubber yield.</title>
        <authorList>
            <person name="Cheng H."/>
            <person name="Song X."/>
            <person name="Hu Y."/>
            <person name="Wu T."/>
            <person name="Yang Q."/>
            <person name="An Z."/>
            <person name="Feng S."/>
            <person name="Deng Z."/>
            <person name="Wu W."/>
            <person name="Zeng X."/>
            <person name="Tu M."/>
            <person name="Wang X."/>
            <person name="Huang H."/>
        </authorList>
    </citation>
    <scope>NUCLEOTIDE SEQUENCE</scope>
    <source>
        <strain evidence="3">MT/VB/25A 57/8</strain>
    </source>
</reference>
<evidence type="ECO:0000256" key="1">
    <source>
        <dbReference type="ARBA" id="ARBA00022679"/>
    </source>
</evidence>
<evidence type="ECO:0000256" key="2">
    <source>
        <dbReference type="ARBA" id="ARBA00023315"/>
    </source>
</evidence>
<protein>
    <recommendedName>
        <fullName evidence="5">Phenolic glucoside malonyltransferase 1-like</fullName>
    </recommendedName>
</protein>
<keyword evidence="1" id="KW-0808">Transferase</keyword>
<keyword evidence="4" id="KW-1185">Reference proteome</keyword>
<dbReference type="Pfam" id="PF02458">
    <property type="entry name" value="Transferase"/>
    <property type="match status" value="1"/>
</dbReference>
<dbReference type="Proteomes" id="UP001174677">
    <property type="component" value="Chromosome 9"/>
</dbReference>
<dbReference type="Gene3D" id="3.30.559.10">
    <property type="entry name" value="Chloramphenicol acetyltransferase-like domain"/>
    <property type="match status" value="2"/>
</dbReference>
<proteinExistence type="predicted"/>
<comment type="caution">
    <text evidence="3">The sequence shown here is derived from an EMBL/GenBank/DDBJ whole genome shotgun (WGS) entry which is preliminary data.</text>
</comment>
<dbReference type="PANTHER" id="PTHR31625">
    <property type="match status" value="1"/>
</dbReference>
<name>A0ABQ9LYU2_HEVBR</name>
<evidence type="ECO:0000313" key="3">
    <source>
        <dbReference type="EMBL" id="KAJ9173189.1"/>
    </source>
</evidence>
<evidence type="ECO:0000313" key="4">
    <source>
        <dbReference type="Proteomes" id="UP001174677"/>
    </source>
</evidence>
<accession>A0ABQ9LYU2</accession>
<dbReference type="EMBL" id="JARPOI010000009">
    <property type="protein sequence ID" value="KAJ9173189.1"/>
    <property type="molecule type" value="Genomic_DNA"/>
</dbReference>
<gene>
    <name evidence="3" type="ORF">P3X46_016352</name>
</gene>
<dbReference type="InterPro" id="IPR023213">
    <property type="entry name" value="CAT-like_dom_sf"/>
</dbReference>
<sequence length="479" mass="53220">MNPIVMAATDPVKILEICRVTPSDAPESATELSLPLTHFDIFWLKQHPTERIFFYELTDSTHTFFHSVIVAKLKASLSLTLLHFLPLAGNILWLPHAAMPAICYYPNDDVLVTVAESNADFTLVSGNQMREVMESKLYIPELPVSDSTAATIAFQITLFPNQGFSIGISSHHAIFDGKSVIMFMKAWAYICKQSETETNPSLLPELIPVLDRSLIQDPEGLSMIYLNNWLEAKLPGLNTINPKSLKLFQGKGVPPNSVRSTFELSREDIQKLRRKVIYQLEGLHEEDSNQIKSAHFSTFVLSFAYTLVCIVKARMAERNRKIVFVFVADCRARLDPPIPANYFGNCVKGIRIFTEAETLLGDDGVAFAAEKLSERIKGLEKGVISEREKERLAIYLEVMGAGGTAIGIGVAGSPRFEVYGTDFGWGKPKKVEITSIDRGESISLTESKDGSGGVEVGLVLKKHEMERFDSVFVNGLRNL</sequence>